<evidence type="ECO:0000313" key="5">
    <source>
        <dbReference type="Proteomes" id="UP001185792"/>
    </source>
</evidence>
<feature type="region of interest" description="Disordered" evidence="1">
    <location>
        <begin position="411"/>
        <end position="445"/>
    </location>
</feature>
<reference evidence="4 5" key="1">
    <citation type="submission" date="2023-10" db="EMBL/GenBank/DDBJ databases">
        <title>Development of a sustainable strategy for remediation of hydrocarbon-contaminated territories based on the waste exchange concept.</title>
        <authorList>
            <person name="Krivoruchko A."/>
        </authorList>
    </citation>
    <scope>NUCLEOTIDE SEQUENCE [LARGE SCALE GENOMIC DNA]</scope>
    <source>
        <strain evidence="4 5">IEGM 1236</strain>
    </source>
</reference>
<feature type="compositionally biased region" description="Polar residues" evidence="1">
    <location>
        <begin position="411"/>
        <end position="426"/>
    </location>
</feature>
<accession>A0ABU4EZN0</accession>
<dbReference type="PANTHER" id="PTHR36509:SF3">
    <property type="entry name" value="SIGNAL PEPTIDE PROTEIN"/>
    <property type="match status" value="1"/>
</dbReference>
<evidence type="ECO:0000313" key="4">
    <source>
        <dbReference type="EMBL" id="MDV7136719.1"/>
    </source>
</evidence>
<keyword evidence="5" id="KW-1185">Reference proteome</keyword>
<evidence type="ECO:0000259" key="2">
    <source>
        <dbReference type="Pfam" id="PF06742"/>
    </source>
</evidence>
<comment type="caution">
    <text evidence="4">The sequence shown here is derived from an EMBL/GenBank/DDBJ whole genome shotgun (WGS) entry which is preliminary data.</text>
</comment>
<sequence length="445" mass="48153">MSTSGDVPVGYNTAIPSKIMTPDRVETRIGTLEFADGFPSDATAAKLFDHLDFLRAVEVFVQCVPAASMEGLRAGLAGIGCDAAQKVAIADRLLDSNPLFLTGNTDTVYAIAILDLDRDGPTVVEIPAGCGPGTVNDAWFRFVTDMGAPGPDRGAGGDYLLVPPGYDGVIPDGFHVAHSASYINLLVLRGFLVDGETDTATAMFQDGVKIYPLSAADERPEMEFISISGKVFNTIHANDQEFYEEIADVIAREPIEVIDPETRGLLAAIGIHKDRAFEPDERMRAALTDAAAVGNATARAICFQTRDSRAYIYPDRTWKTGFVGNDYQWLDGDGRGGRNMDARTLFFYQATLNTPAMALEMVGVGSQYALSERDASGAYLQGSSTYRLTLPPGIPARDFWSVIVYDPQTRSELQTGQPLPSRSSENNRNELIYNDDGSIDLTFGP</sequence>
<dbReference type="PANTHER" id="PTHR36509">
    <property type="entry name" value="BLL3101 PROTEIN"/>
    <property type="match status" value="1"/>
</dbReference>
<dbReference type="InterPro" id="IPR010679">
    <property type="entry name" value="DUF1254"/>
</dbReference>
<organism evidence="4 5">
    <name type="scientific">Williamsia marianensis</name>
    <dbReference type="NCBI Taxonomy" id="85044"/>
    <lineage>
        <taxon>Bacteria</taxon>
        <taxon>Bacillati</taxon>
        <taxon>Actinomycetota</taxon>
        <taxon>Actinomycetes</taxon>
        <taxon>Mycobacteriales</taxon>
        <taxon>Nocardiaceae</taxon>
        <taxon>Williamsia</taxon>
    </lineage>
</organism>
<dbReference type="EMBL" id="JAWLUM010000005">
    <property type="protein sequence ID" value="MDV7136719.1"/>
    <property type="molecule type" value="Genomic_DNA"/>
</dbReference>
<evidence type="ECO:0000259" key="3">
    <source>
        <dbReference type="Pfam" id="PF06863"/>
    </source>
</evidence>
<proteinExistence type="predicted"/>
<evidence type="ECO:0000256" key="1">
    <source>
        <dbReference type="SAM" id="MobiDB-lite"/>
    </source>
</evidence>
<name>A0ABU4EZN0_WILMA</name>
<gene>
    <name evidence="4" type="ORF">R4198_23750</name>
</gene>
<dbReference type="Proteomes" id="UP001185792">
    <property type="component" value="Unassembled WGS sequence"/>
</dbReference>
<dbReference type="SUPFAM" id="SSF160935">
    <property type="entry name" value="VPA0735-like"/>
    <property type="match status" value="1"/>
</dbReference>
<dbReference type="Gene3D" id="2.60.40.1610">
    <property type="entry name" value="Domain of unknown function DUF1254"/>
    <property type="match status" value="1"/>
</dbReference>
<dbReference type="Gene3D" id="1.10.3360.10">
    <property type="entry name" value="VPA0735-like domain"/>
    <property type="match status" value="1"/>
</dbReference>
<protein>
    <submittedName>
        <fullName evidence="4">DUF1254 domain-containing protein</fullName>
    </submittedName>
</protein>
<dbReference type="InterPro" id="IPR010621">
    <property type="entry name" value="DUF1214"/>
</dbReference>
<dbReference type="InterPro" id="IPR037050">
    <property type="entry name" value="DUF1254_sf"/>
</dbReference>
<dbReference type="Pfam" id="PF06742">
    <property type="entry name" value="DUF1214"/>
    <property type="match status" value="1"/>
</dbReference>
<feature type="domain" description="DUF1254" evidence="3">
    <location>
        <begin position="90"/>
        <end position="212"/>
    </location>
</feature>
<dbReference type="Gene3D" id="2.60.120.600">
    <property type="entry name" value="Domain of unknown function DUF1214, C-terminal domain"/>
    <property type="match status" value="1"/>
</dbReference>
<dbReference type="InterPro" id="IPR037049">
    <property type="entry name" value="DUF1214_C_sf"/>
</dbReference>
<feature type="domain" description="DUF1214" evidence="2">
    <location>
        <begin position="366"/>
        <end position="445"/>
    </location>
</feature>
<dbReference type="Pfam" id="PF06863">
    <property type="entry name" value="DUF1254"/>
    <property type="match status" value="1"/>
</dbReference>